<dbReference type="InterPro" id="IPR036286">
    <property type="entry name" value="LexA/Signal_pep-like_sf"/>
</dbReference>
<feature type="active site" evidence="2">
    <location>
        <position position="181"/>
    </location>
</feature>
<evidence type="ECO:0000256" key="1">
    <source>
        <dbReference type="ARBA" id="ARBA00019232"/>
    </source>
</evidence>
<organism evidence="5 6">
    <name type="scientific">Lacipirellula limnantheis</name>
    <dbReference type="NCBI Taxonomy" id="2528024"/>
    <lineage>
        <taxon>Bacteria</taxon>
        <taxon>Pseudomonadati</taxon>
        <taxon>Planctomycetota</taxon>
        <taxon>Planctomycetia</taxon>
        <taxon>Pirellulales</taxon>
        <taxon>Lacipirellulaceae</taxon>
        <taxon>Lacipirellula</taxon>
    </lineage>
</organism>
<dbReference type="InterPro" id="IPR000223">
    <property type="entry name" value="Pept_S26A_signal_pept_1"/>
</dbReference>
<keyword evidence="3 5" id="KW-0378">Hydrolase</keyword>
<evidence type="ECO:0000313" key="6">
    <source>
        <dbReference type="Proteomes" id="UP000317909"/>
    </source>
</evidence>
<evidence type="ECO:0000256" key="3">
    <source>
        <dbReference type="RuleBase" id="RU362042"/>
    </source>
</evidence>
<name>A0A517U5E6_9BACT</name>
<accession>A0A517U5E6</accession>
<feature type="domain" description="Peptidase S26" evidence="4">
    <location>
        <begin position="113"/>
        <end position="268"/>
    </location>
</feature>
<feature type="active site" evidence="2">
    <location>
        <position position="138"/>
    </location>
</feature>
<dbReference type="GO" id="GO:0006465">
    <property type="term" value="P:signal peptide processing"/>
    <property type="evidence" value="ECO:0007669"/>
    <property type="project" value="InterPro"/>
</dbReference>
<keyword evidence="3" id="KW-1133">Transmembrane helix</keyword>
<proteinExistence type="inferred from homology"/>
<gene>
    <name evidence="5" type="primary">sipP</name>
    <name evidence="5" type="ORF">I41_50760</name>
</gene>
<dbReference type="EC" id="3.4.21.89" evidence="3"/>
<comment type="similarity">
    <text evidence="3">Belongs to the peptidase S26 family.</text>
</comment>
<feature type="transmembrane region" description="Helical" evidence="3">
    <location>
        <begin position="15"/>
        <end position="33"/>
    </location>
</feature>
<keyword evidence="6" id="KW-1185">Reference proteome</keyword>
<evidence type="ECO:0000313" key="5">
    <source>
        <dbReference type="EMBL" id="QDT75833.1"/>
    </source>
</evidence>
<keyword evidence="3" id="KW-0472">Membrane</keyword>
<evidence type="ECO:0000256" key="2">
    <source>
        <dbReference type="PIRSR" id="PIRSR600223-1"/>
    </source>
</evidence>
<dbReference type="RefSeq" id="WP_168207131.1">
    <property type="nucleotide sequence ID" value="NZ_CP036339.1"/>
</dbReference>
<feature type="transmembrane region" description="Helical" evidence="3">
    <location>
        <begin position="40"/>
        <end position="59"/>
    </location>
</feature>
<dbReference type="GO" id="GO:0016020">
    <property type="term" value="C:membrane"/>
    <property type="evidence" value="ECO:0007669"/>
    <property type="project" value="UniProtKB-SubCell"/>
</dbReference>
<dbReference type="Pfam" id="PF10502">
    <property type="entry name" value="Peptidase_S26"/>
    <property type="match status" value="1"/>
</dbReference>
<dbReference type="Gene3D" id="2.10.109.10">
    <property type="entry name" value="Umud Fragment, subunit A"/>
    <property type="match status" value="1"/>
</dbReference>
<dbReference type="PANTHER" id="PTHR43390">
    <property type="entry name" value="SIGNAL PEPTIDASE I"/>
    <property type="match status" value="1"/>
</dbReference>
<comment type="subcellular location">
    <subcellularLocation>
        <location evidence="3">Membrane</location>
        <topology evidence="3">Single-pass type II membrane protein</topology>
    </subcellularLocation>
</comment>
<keyword evidence="3" id="KW-0812">Transmembrane</keyword>
<dbReference type="PRINTS" id="PR00727">
    <property type="entry name" value="LEADERPTASE"/>
</dbReference>
<keyword evidence="3" id="KW-0645">Protease</keyword>
<sequence length="303" mass="34116">MNEPSEAATVTRRNPWIAAILGIFCSPVAFLYCGRPNRAFFWLIFNLFTGVLGCAYLLYFAAGPLGVVLGGALIAAPQLALVVDAVRVARRGQTEFPKRYQRGWGYSIAIVAWFCWGAFLSGFLKTSWTEAFVMPTRSMRETILPGDRFLVDRLAPRVRDIQYGDIIAHYENGVGTPLYVKRVVGLEGDVIELKEEKLFRNGEPIGEPYAIFEGPVPEVAGMRDFGPHTVAPHSVFLLGDNRRMSRDSRFDGDRPLDDVVGVARMIFWSREYAESPPADPWNDRNPTIEWGPIRWSRIGRRVD</sequence>
<feature type="transmembrane region" description="Helical" evidence="3">
    <location>
        <begin position="104"/>
        <end position="124"/>
    </location>
</feature>
<dbReference type="EMBL" id="CP036339">
    <property type="protein sequence ID" value="QDT75833.1"/>
    <property type="molecule type" value="Genomic_DNA"/>
</dbReference>
<dbReference type="CDD" id="cd06530">
    <property type="entry name" value="S26_SPase_I"/>
    <property type="match status" value="1"/>
</dbReference>
<evidence type="ECO:0000259" key="4">
    <source>
        <dbReference type="Pfam" id="PF10502"/>
    </source>
</evidence>
<dbReference type="NCBIfam" id="TIGR02227">
    <property type="entry name" value="sigpep_I_bact"/>
    <property type="match status" value="1"/>
</dbReference>
<dbReference type="InterPro" id="IPR019533">
    <property type="entry name" value="Peptidase_S26"/>
</dbReference>
<dbReference type="GO" id="GO:0009003">
    <property type="term" value="F:signal peptidase activity"/>
    <property type="evidence" value="ECO:0007669"/>
    <property type="project" value="UniProtKB-EC"/>
</dbReference>
<dbReference type="AlphaFoldDB" id="A0A517U5E6"/>
<dbReference type="Proteomes" id="UP000317909">
    <property type="component" value="Chromosome"/>
</dbReference>
<reference evidence="5 6" key="1">
    <citation type="submission" date="2019-02" db="EMBL/GenBank/DDBJ databases">
        <title>Deep-cultivation of Planctomycetes and their phenomic and genomic characterization uncovers novel biology.</title>
        <authorList>
            <person name="Wiegand S."/>
            <person name="Jogler M."/>
            <person name="Boedeker C."/>
            <person name="Pinto D."/>
            <person name="Vollmers J."/>
            <person name="Rivas-Marin E."/>
            <person name="Kohn T."/>
            <person name="Peeters S.H."/>
            <person name="Heuer A."/>
            <person name="Rast P."/>
            <person name="Oberbeckmann S."/>
            <person name="Bunk B."/>
            <person name="Jeske O."/>
            <person name="Meyerdierks A."/>
            <person name="Storesund J.E."/>
            <person name="Kallscheuer N."/>
            <person name="Luecker S."/>
            <person name="Lage O.M."/>
            <person name="Pohl T."/>
            <person name="Merkel B.J."/>
            <person name="Hornburger P."/>
            <person name="Mueller R.-W."/>
            <person name="Bruemmer F."/>
            <person name="Labrenz M."/>
            <person name="Spormann A.M."/>
            <person name="Op den Camp H."/>
            <person name="Overmann J."/>
            <person name="Amann R."/>
            <person name="Jetten M.S.M."/>
            <person name="Mascher T."/>
            <person name="Medema M.H."/>
            <person name="Devos D.P."/>
            <person name="Kaster A.-K."/>
            <person name="Ovreas L."/>
            <person name="Rohde M."/>
            <person name="Galperin M.Y."/>
            <person name="Jogler C."/>
        </authorList>
    </citation>
    <scope>NUCLEOTIDE SEQUENCE [LARGE SCALE GENOMIC DNA]</scope>
    <source>
        <strain evidence="5 6">I41</strain>
    </source>
</reference>
<dbReference type="KEGG" id="llh:I41_50760"/>
<dbReference type="SUPFAM" id="SSF51306">
    <property type="entry name" value="LexA/Signal peptidase"/>
    <property type="match status" value="1"/>
</dbReference>
<dbReference type="PANTHER" id="PTHR43390:SF14">
    <property type="entry name" value="SIGNAL PEPTIDASE I"/>
    <property type="match status" value="1"/>
</dbReference>
<dbReference type="GO" id="GO:0004252">
    <property type="term" value="F:serine-type endopeptidase activity"/>
    <property type="evidence" value="ECO:0007669"/>
    <property type="project" value="InterPro"/>
</dbReference>
<comment type="caution">
    <text evidence="3">Lacks conserved residue(s) required for the propagation of feature annotation.</text>
</comment>
<protein>
    <recommendedName>
        <fullName evidence="1 3">Signal peptidase I</fullName>
        <ecNumber evidence="3">3.4.21.89</ecNumber>
    </recommendedName>
</protein>
<feature type="transmembrane region" description="Helical" evidence="3">
    <location>
        <begin position="65"/>
        <end position="83"/>
    </location>
</feature>
<comment type="catalytic activity">
    <reaction evidence="3">
        <text>Cleavage of hydrophobic, N-terminal signal or leader sequences from secreted and periplasmic proteins.</text>
        <dbReference type="EC" id="3.4.21.89"/>
    </reaction>
</comment>